<keyword evidence="1" id="KW-0677">Repeat</keyword>
<dbReference type="SUPFAM" id="SSF50965">
    <property type="entry name" value="Galactose oxidase, central domain"/>
    <property type="match status" value="1"/>
</dbReference>
<evidence type="ECO:0000256" key="1">
    <source>
        <dbReference type="ARBA" id="ARBA00022737"/>
    </source>
</evidence>
<protein>
    <recommendedName>
        <fullName evidence="6">Galactose oxidase</fullName>
    </recommendedName>
</protein>
<evidence type="ECO:0000256" key="3">
    <source>
        <dbReference type="SAM" id="SignalP"/>
    </source>
</evidence>
<dbReference type="GO" id="GO:0019760">
    <property type="term" value="P:glucosinolate metabolic process"/>
    <property type="evidence" value="ECO:0007669"/>
    <property type="project" value="UniProtKB-ARBA"/>
</dbReference>
<feature type="signal peptide" evidence="3">
    <location>
        <begin position="1"/>
        <end position="23"/>
    </location>
</feature>
<evidence type="ECO:0000313" key="4">
    <source>
        <dbReference type="EMBL" id="RIA89141.1"/>
    </source>
</evidence>
<dbReference type="PANTHER" id="PTHR47435">
    <property type="entry name" value="KELCH REPEAT PROTEIN (AFU_ORTHOLOGUE AFUA_5G12780)"/>
    <property type="match status" value="1"/>
</dbReference>
<feature type="chain" id="PRO_5017252508" description="Galactose oxidase" evidence="3">
    <location>
        <begin position="24"/>
        <end position="241"/>
    </location>
</feature>
<gene>
    <name evidence="4" type="ORF">C1645_213461</name>
</gene>
<organism evidence="4 5">
    <name type="scientific">Glomus cerebriforme</name>
    <dbReference type="NCBI Taxonomy" id="658196"/>
    <lineage>
        <taxon>Eukaryota</taxon>
        <taxon>Fungi</taxon>
        <taxon>Fungi incertae sedis</taxon>
        <taxon>Mucoromycota</taxon>
        <taxon>Glomeromycotina</taxon>
        <taxon>Glomeromycetes</taxon>
        <taxon>Glomerales</taxon>
        <taxon>Glomeraceae</taxon>
        <taxon>Glomus</taxon>
    </lineage>
</organism>
<dbReference type="EMBL" id="QKYT01000231">
    <property type="protein sequence ID" value="RIA89141.1"/>
    <property type="molecule type" value="Genomic_DNA"/>
</dbReference>
<keyword evidence="3" id="KW-0732">Signal</keyword>
<evidence type="ECO:0000313" key="5">
    <source>
        <dbReference type="Proteomes" id="UP000265703"/>
    </source>
</evidence>
<comment type="caution">
    <text evidence="4">The sequence shown here is derived from an EMBL/GenBank/DDBJ whole genome shotgun (WGS) entry which is preliminary data.</text>
</comment>
<dbReference type="InterPro" id="IPR011043">
    <property type="entry name" value="Gal_Oxase/kelch_b-propeller"/>
</dbReference>
<sequence>MIKNTSIYIVLWFLFQLFAEVNSQLALIKPKKRYRHTTTLVGKRLYVLGGIGDDPNTGKQFFYLDVSIPFNAKELLWQDSTSTNIVPSHDDAASVTGGANNNTLILYSGSLDATKPLIYTLDAQNNLWSNPKLNVINIERKVQLTGVADYNGKMYLFGGMLSNVDNVMLNDMLIFDTVNLNWGKGSVVNAPTQRRNYGATLLPNGKIIYIGGINGDHLPLNEVYLYDTINDAWSNQVSLLK</sequence>
<dbReference type="PANTHER" id="PTHR47435:SF4">
    <property type="entry name" value="KELCH REPEAT PROTEIN (AFU_ORTHOLOGUE AFUA_5G12780)"/>
    <property type="match status" value="1"/>
</dbReference>
<dbReference type="AlphaFoldDB" id="A0A397T1V3"/>
<dbReference type="Pfam" id="PF24681">
    <property type="entry name" value="Kelch_KLHDC2_KLHL20_DRC7"/>
    <property type="match status" value="1"/>
</dbReference>
<accession>A0A397T1V3</accession>
<evidence type="ECO:0000256" key="2">
    <source>
        <dbReference type="ARBA" id="ARBA00023004"/>
    </source>
</evidence>
<dbReference type="InterPro" id="IPR015915">
    <property type="entry name" value="Kelch-typ_b-propeller"/>
</dbReference>
<dbReference type="Proteomes" id="UP000265703">
    <property type="component" value="Unassembled WGS sequence"/>
</dbReference>
<dbReference type="OrthoDB" id="432528at2759"/>
<dbReference type="Gene3D" id="2.120.10.80">
    <property type="entry name" value="Kelch-type beta propeller"/>
    <property type="match status" value="1"/>
</dbReference>
<keyword evidence="5" id="KW-1185">Reference proteome</keyword>
<name>A0A397T1V3_9GLOM</name>
<keyword evidence="2" id="KW-0408">Iron</keyword>
<reference evidence="4 5" key="1">
    <citation type="submission" date="2018-06" db="EMBL/GenBank/DDBJ databases">
        <title>Comparative genomics reveals the genomic features of Rhizophagus irregularis, R. cerebriforme, R. diaphanum and Gigaspora rosea, and their symbiotic lifestyle signature.</title>
        <authorList>
            <person name="Morin E."/>
            <person name="San Clemente H."/>
            <person name="Chen E.C.H."/>
            <person name="De La Providencia I."/>
            <person name="Hainaut M."/>
            <person name="Kuo A."/>
            <person name="Kohler A."/>
            <person name="Murat C."/>
            <person name="Tang N."/>
            <person name="Roy S."/>
            <person name="Loubradou J."/>
            <person name="Henrissat B."/>
            <person name="Grigoriev I.V."/>
            <person name="Corradi N."/>
            <person name="Roux C."/>
            <person name="Martin F.M."/>
        </authorList>
    </citation>
    <scope>NUCLEOTIDE SEQUENCE [LARGE SCALE GENOMIC DNA]</scope>
    <source>
        <strain evidence="4 5">DAOM 227022</strain>
    </source>
</reference>
<evidence type="ECO:0008006" key="6">
    <source>
        <dbReference type="Google" id="ProtNLM"/>
    </source>
</evidence>
<proteinExistence type="predicted"/>